<name>A0ACC1YA03_MELAZ</name>
<gene>
    <name evidence="1" type="ORF">OWV82_008242</name>
</gene>
<sequence>MEEEDALELLQRYRRDRRILLDFILSGSLIKKVVMPPGAVMLDDVDLDQVSVDYVLGCAKKGGMLELSEAIREFHDHTGFPQMNNGGSTDEFFLVTNPESSGSPPKRAPPPVLVSSPPPVFSPSLDVSAASPLVSATSPLASAASPLVSAASPLVSAASPLVSVASRSESFNSTQERELTVDDIEDFEDDDIEEIDSQRVSRRRLNDAADLVVKLPSFATAITEDDLRETAYEILLACAGASGGLIIPSKEKRKDKRSRLMRKLGRSKNDNVVSQSQRAPGLVGLLETMRVQMEISEAMDIRTRQGLLGALAGKVGKRMDALLIPLELLCCISRTEFSDKKSYIRWQKRQLNMLEEGLINHPAVGFGESGRKANELSILLAKIEESESLPSSTGELQRTECLRSLREIAIPLAERPARGDLTGEVCHWADGYHLNVRLYEKLLLSVFDVLDEGKLTEEVEEILELLKSTWRVLGITETMHYTCYAWVLFRQYAIMSELGMLQHAIEQLKKIPLKEQRGPQERIHLKSLHSKIEGEDGFRSLSFLQSFLLPIQKWADKQLGDYHQHFSEELVMMENIVSVAMLTRRLLLEEPEMAMQSISVTDRDQIELYISSSIKNSFARIMQVVDKSDTTHEHPLALLAEETQKLLRKDSTMFMPVLSKRHPQATVVSASLVHKLYGNKLKPFIDGAEHLTEDVASVFPAADRLEQYIISLIRTACEEETAAVYCRKLTSYQIESISGTLVLRWLNSHLGRILGWVERAIQQERWDPISPQQRHASSIVEVYRIIEETVDQFFALQVPMRSTELNALFRGIDNAFQVYANHVTDKLGSKEDLVPPEPVLTRYKKEVGIKAFVKKEIFDPRMSDERRSSEINVLTTPTLCVQLNTLHYAISQLNKLEDSILERWTRKKPRENFIRKSVDEKSKNVMQKDTFDGSRKDINAAIDRICEFTGTKIIFWDLREPFIDNLYKPNVSKSRLEALVEPLDVELNKLCDVIVEPLRDRIVTSLLQASLDGLLRVLLNGGPSRVFFPADAKQLDEDLEVLKEFFISGGDGLPRGVVENQVARVRHVIKLHGYETRELIDDLRCGSAQDMHGMRGKLGADSETLVRILCHRSDSDASHFLKKQYKIPKSLA</sequence>
<protein>
    <submittedName>
        <fullName evidence="1">DUF810 domain-containing protein</fullName>
    </submittedName>
</protein>
<organism evidence="1 2">
    <name type="scientific">Melia azedarach</name>
    <name type="common">Chinaberry tree</name>
    <dbReference type="NCBI Taxonomy" id="155640"/>
    <lineage>
        <taxon>Eukaryota</taxon>
        <taxon>Viridiplantae</taxon>
        <taxon>Streptophyta</taxon>
        <taxon>Embryophyta</taxon>
        <taxon>Tracheophyta</taxon>
        <taxon>Spermatophyta</taxon>
        <taxon>Magnoliopsida</taxon>
        <taxon>eudicotyledons</taxon>
        <taxon>Gunneridae</taxon>
        <taxon>Pentapetalae</taxon>
        <taxon>rosids</taxon>
        <taxon>malvids</taxon>
        <taxon>Sapindales</taxon>
        <taxon>Meliaceae</taxon>
        <taxon>Melia</taxon>
    </lineage>
</organism>
<keyword evidence="2" id="KW-1185">Reference proteome</keyword>
<evidence type="ECO:0000313" key="1">
    <source>
        <dbReference type="EMBL" id="KAJ4720410.1"/>
    </source>
</evidence>
<accession>A0ACC1YA03</accession>
<dbReference type="Proteomes" id="UP001164539">
    <property type="component" value="Chromosome 4"/>
</dbReference>
<proteinExistence type="predicted"/>
<evidence type="ECO:0000313" key="2">
    <source>
        <dbReference type="Proteomes" id="UP001164539"/>
    </source>
</evidence>
<reference evidence="1 2" key="1">
    <citation type="journal article" date="2023" name="Science">
        <title>Complex scaffold remodeling in plant triterpene biosynthesis.</title>
        <authorList>
            <person name="De La Pena R."/>
            <person name="Hodgson H."/>
            <person name="Liu J.C."/>
            <person name="Stephenson M.J."/>
            <person name="Martin A.C."/>
            <person name="Owen C."/>
            <person name="Harkess A."/>
            <person name="Leebens-Mack J."/>
            <person name="Jimenez L.E."/>
            <person name="Osbourn A."/>
            <person name="Sattely E.S."/>
        </authorList>
    </citation>
    <scope>NUCLEOTIDE SEQUENCE [LARGE SCALE GENOMIC DNA]</scope>
    <source>
        <strain evidence="2">cv. JPN11</strain>
        <tissue evidence="1">Leaf</tissue>
    </source>
</reference>
<comment type="caution">
    <text evidence="1">The sequence shown here is derived from an EMBL/GenBank/DDBJ whole genome shotgun (WGS) entry which is preliminary data.</text>
</comment>
<dbReference type="EMBL" id="CM051397">
    <property type="protein sequence ID" value="KAJ4720410.1"/>
    <property type="molecule type" value="Genomic_DNA"/>
</dbReference>